<feature type="domain" description="Activator of Hsp90 ATPase homologue 1/2-like C-terminal" evidence="2">
    <location>
        <begin position="28"/>
        <end position="152"/>
    </location>
</feature>
<dbReference type="Gene3D" id="3.30.530.20">
    <property type="match status" value="1"/>
</dbReference>
<evidence type="ECO:0000259" key="2">
    <source>
        <dbReference type="Pfam" id="PF08327"/>
    </source>
</evidence>
<dbReference type="AlphaFoldDB" id="A0A5N3P571"/>
<dbReference type="Pfam" id="PF08327">
    <property type="entry name" value="AHSA1"/>
    <property type="match status" value="1"/>
</dbReference>
<reference evidence="3 4" key="1">
    <citation type="journal article" date="2019" name="Microorganisms">
        <title>Genome Insights into the Novel Species Microvirga brassicacearum, a Rapeseed Endophyte with Biotechnological Potential.</title>
        <authorList>
            <person name="Jimenez-Gomez A."/>
            <person name="Saati-Santamaria Z."/>
            <person name="Igual J.M."/>
            <person name="Rivas R."/>
            <person name="Mateos P.F."/>
            <person name="Garcia-Fraile P."/>
        </authorList>
    </citation>
    <scope>NUCLEOTIDE SEQUENCE [LARGE SCALE GENOMIC DNA]</scope>
    <source>
        <strain evidence="3 4">CDVBN77</strain>
    </source>
</reference>
<evidence type="ECO:0000313" key="4">
    <source>
        <dbReference type="Proteomes" id="UP000325684"/>
    </source>
</evidence>
<protein>
    <submittedName>
        <fullName evidence="3">SRPBCC family protein</fullName>
    </submittedName>
</protein>
<dbReference type="InterPro" id="IPR023393">
    <property type="entry name" value="START-like_dom_sf"/>
</dbReference>
<dbReference type="RefSeq" id="WP_150948401.1">
    <property type="nucleotide sequence ID" value="NZ_VCMV01000055.1"/>
</dbReference>
<organism evidence="3 4">
    <name type="scientific">Microvirga brassicacearum</name>
    <dbReference type="NCBI Taxonomy" id="2580413"/>
    <lineage>
        <taxon>Bacteria</taxon>
        <taxon>Pseudomonadati</taxon>
        <taxon>Pseudomonadota</taxon>
        <taxon>Alphaproteobacteria</taxon>
        <taxon>Hyphomicrobiales</taxon>
        <taxon>Methylobacteriaceae</taxon>
        <taxon>Microvirga</taxon>
    </lineage>
</organism>
<evidence type="ECO:0000313" key="3">
    <source>
        <dbReference type="EMBL" id="KAB0264888.1"/>
    </source>
</evidence>
<dbReference type="OrthoDB" id="9800600at2"/>
<dbReference type="EMBL" id="VCMV01000055">
    <property type="protein sequence ID" value="KAB0264888.1"/>
    <property type="molecule type" value="Genomic_DNA"/>
</dbReference>
<proteinExistence type="inferred from homology"/>
<dbReference type="SUPFAM" id="SSF55961">
    <property type="entry name" value="Bet v1-like"/>
    <property type="match status" value="1"/>
</dbReference>
<evidence type="ECO:0000256" key="1">
    <source>
        <dbReference type="ARBA" id="ARBA00006817"/>
    </source>
</evidence>
<dbReference type="Proteomes" id="UP000325684">
    <property type="component" value="Unassembled WGS sequence"/>
</dbReference>
<sequence length="177" mass="20306">MTDTMTPSAYGVVTEPATVRLQRLLPGPIEKVWSYITESELRGKWLATGHMDLRVGGKVDLVWRNDDLTDHREERPPGFSEEHRQESLITRLDPPRLLAFGWDGGSEVTFELEPKGSEILLTITHSKLPNRSQMLGVSAGWHAHMDVFEARLRGEELPFFWRNWAALKAEYDKRIPQ</sequence>
<name>A0A5N3P571_9HYPH</name>
<gene>
    <name evidence="3" type="ORF">FEZ63_21390</name>
</gene>
<dbReference type="InterPro" id="IPR013538">
    <property type="entry name" value="ASHA1/2-like_C"/>
</dbReference>
<comment type="similarity">
    <text evidence="1">Belongs to the AHA1 family.</text>
</comment>
<accession>A0A5N3P571</accession>
<comment type="caution">
    <text evidence="3">The sequence shown here is derived from an EMBL/GenBank/DDBJ whole genome shotgun (WGS) entry which is preliminary data.</text>
</comment>
<keyword evidence="4" id="KW-1185">Reference proteome</keyword>
<dbReference type="CDD" id="cd08899">
    <property type="entry name" value="SRPBCC_CalC_Aha1-like_6"/>
    <property type="match status" value="1"/>
</dbReference>